<organism evidence="2 3">
    <name type="scientific">Dichanthelium oligosanthes</name>
    <dbReference type="NCBI Taxonomy" id="888268"/>
    <lineage>
        <taxon>Eukaryota</taxon>
        <taxon>Viridiplantae</taxon>
        <taxon>Streptophyta</taxon>
        <taxon>Embryophyta</taxon>
        <taxon>Tracheophyta</taxon>
        <taxon>Spermatophyta</taxon>
        <taxon>Magnoliopsida</taxon>
        <taxon>Liliopsida</taxon>
        <taxon>Poales</taxon>
        <taxon>Poaceae</taxon>
        <taxon>PACMAD clade</taxon>
        <taxon>Panicoideae</taxon>
        <taxon>Panicodae</taxon>
        <taxon>Paniceae</taxon>
        <taxon>Dichantheliinae</taxon>
        <taxon>Dichanthelium</taxon>
    </lineage>
</organism>
<evidence type="ECO:0000256" key="1">
    <source>
        <dbReference type="SAM" id="MobiDB-lite"/>
    </source>
</evidence>
<evidence type="ECO:0000313" key="3">
    <source>
        <dbReference type="Proteomes" id="UP000095767"/>
    </source>
</evidence>
<sequence>LKKGSSNKDADDDYPKYANGSKDEADGNRYSNSNGGRDDYSSGGYNSGGVVLGGAPYYGGGGGGGYGNSSPYSGGGGYGNSAPYGGGYGTGGDGGYAPYSNVPAGYWAHQDGTRSPLYINTREVHVYGAPAGYGDHDSHNNDEKRRGGFLGPAFHAVGHFFDRKFGFSDRD</sequence>
<evidence type="ECO:0000313" key="2">
    <source>
        <dbReference type="EMBL" id="OEL20488.1"/>
    </source>
</evidence>
<dbReference type="EMBL" id="LWDX02050532">
    <property type="protein sequence ID" value="OEL20488.1"/>
    <property type="molecule type" value="Genomic_DNA"/>
</dbReference>
<evidence type="ECO:0008006" key="4">
    <source>
        <dbReference type="Google" id="ProtNLM"/>
    </source>
</evidence>
<feature type="region of interest" description="Disordered" evidence="1">
    <location>
        <begin position="63"/>
        <end position="93"/>
    </location>
</feature>
<accession>A0A1E5V5V9</accession>
<dbReference type="OrthoDB" id="696421at2759"/>
<dbReference type="Proteomes" id="UP000095767">
    <property type="component" value="Unassembled WGS sequence"/>
</dbReference>
<feature type="non-terminal residue" evidence="2">
    <location>
        <position position="1"/>
    </location>
</feature>
<gene>
    <name evidence="2" type="ORF">BAE44_0018491</name>
</gene>
<feature type="compositionally biased region" description="Basic and acidic residues" evidence="1">
    <location>
        <begin position="1"/>
        <end position="27"/>
    </location>
</feature>
<reference evidence="2 3" key="1">
    <citation type="submission" date="2016-09" db="EMBL/GenBank/DDBJ databases">
        <title>The draft genome of Dichanthelium oligosanthes: A C3 panicoid grass species.</title>
        <authorList>
            <person name="Studer A.J."/>
            <person name="Schnable J.C."/>
            <person name="Brutnell T.P."/>
        </authorList>
    </citation>
    <scope>NUCLEOTIDE SEQUENCE [LARGE SCALE GENOMIC DNA]</scope>
    <source>
        <strain evidence="3">cv. Kellogg 1175</strain>
        <tissue evidence="2">Leaf</tissue>
    </source>
</reference>
<proteinExistence type="predicted"/>
<dbReference type="AlphaFoldDB" id="A0A1E5V5V9"/>
<protein>
    <recommendedName>
        <fullName evidence="4">Loricrin</fullName>
    </recommendedName>
</protein>
<feature type="region of interest" description="Disordered" evidence="1">
    <location>
        <begin position="1"/>
        <end position="46"/>
    </location>
</feature>
<keyword evidence="3" id="KW-1185">Reference proteome</keyword>
<comment type="caution">
    <text evidence="2">The sequence shown here is derived from an EMBL/GenBank/DDBJ whole genome shotgun (WGS) entry which is preliminary data.</text>
</comment>
<name>A0A1E5V5V9_9POAL</name>